<dbReference type="AlphaFoldDB" id="A0AAD6M0X1"/>
<accession>A0AAD6M0X1</accession>
<protein>
    <submittedName>
        <fullName evidence="1">Uncharacterized protein</fullName>
    </submittedName>
</protein>
<reference evidence="1" key="1">
    <citation type="journal article" date="2023" name="Mol. Ecol. Resour.">
        <title>Chromosome-level genome assembly of a triploid poplar Populus alba 'Berolinensis'.</title>
        <authorList>
            <person name="Chen S."/>
            <person name="Yu Y."/>
            <person name="Wang X."/>
            <person name="Wang S."/>
            <person name="Zhang T."/>
            <person name="Zhou Y."/>
            <person name="He R."/>
            <person name="Meng N."/>
            <person name="Wang Y."/>
            <person name="Liu W."/>
            <person name="Liu Z."/>
            <person name="Liu J."/>
            <person name="Guo Q."/>
            <person name="Huang H."/>
            <person name="Sederoff R.R."/>
            <person name="Wang G."/>
            <person name="Qu G."/>
            <person name="Chen S."/>
        </authorList>
    </citation>
    <scope>NUCLEOTIDE SEQUENCE</scope>
    <source>
        <strain evidence="1">SC-2020</strain>
    </source>
</reference>
<sequence>MRAVFLVAIQRGMSSLFAFRCFPFCLCATFAVGGVTSGVDLDSCVGFCDPLSLSELSLFVWIVSLLTAMPWFGGYGGSWFNGYVGVGRAMAELRWAVGEMRIARGDGLRWWSVGFGSVEYRGIILLLQRKNSNLDLEEGRDRRRLKLSSLTVGKGGEHGADFQEPRVYLTEIADLLIMAWTILDRNSRPCLHAILSSFFFPTEKIANKICGCCCTGASIPFLSEIHVDRLYNQTQNALFSFSITAMIKFCFVSGSQIHEGNRGCRRTATATPNRDCGCSRGLQQLFDSDCDGDGPNHLIFVTRIKFTLDPGNLLVFLCRRHVDLLKQQSPVNACLSTMQLAPRPTYPVPLCQHALTL</sequence>
<keyword evidence="2" id="KW-1185">Reference proteome</keyword>
<name>A0AAD6M0X1_9ROSI</name>
<dbReference type="Proteomes" id="UP001164929">
    <property type="component" value="Chromosome 12"/>
</dbReference>
<gene>
    <name evidence="1" type="ORF">NC653_028844</name>
</gene>
<comment type="caution">
    <text evidence="1">The sequence shown here is derived from an EMBL/GenBank/DDBJ whole genome shotgun (WGS) entry which is preliminary data.</text>
</comment>
<dbReference type="EMBL" id="JAQIZT010000012">
    <property type="protein sequence ID" value="KAJ6976800.1"/>
    <property type="molecule type" value="Genomic_DNA"/>
</dbReference>
<proteinExistence type="predicted"/>
<evidence type="ECO:0000313" key="1">
    <source>
        <dbReference type="EMBL" id="KAJ6976800.1"/>
    </source>
</evidence>
<evidence type="ECO:0000313" key="2">
    <source>
        <dbReference type="Proteomes" id="UP001164929"/>
    </source>
</evidence>
<organism evidence="1 2">
    <name type="scientific">Populus alba x Populus x berolinensis</name>
    <dbReference type="NCBI Taxonomy" id="444605"/>
    <lineage>
        <taxon>Eukaryota</taxon>
        <taxon>Viridiplantae</taxon>
        <taxon>Streptophyta</taxon>
        <taxon>Embryophyta</taxon>
        <taxon>Tracheophyta</taxon>
        <taxon>Spermatophyta</taxon>
        <taxon>Magnoliopsida</taxon>
        <taxon>eudicotyledons</taxon>
        <taxon>Gunneridae</taxon>
        <taxon>Pentapetalae</taxon>
        <taxon>rosids</taxon>
        <taxon>fabids</taxon>
        <taxon>Malpighiales</taxon>
        <taxon>Salicaceae</taxon>
        <taxon>Saliceae</taxon>
        <taxon>Populus</taxon>
    </lineage>
</organism>